<gene>
    <name evidence="8" type="ORF">HOLleu_14706</name>
</gene>
<comment type="subcellular location">
    <subcellularLocation>
        <location evidence="1">Secreted</location>
    </subcellularLocation>
</comment>
<sequence>MFLLAGYNDITYMVVNLQGDTTSQNIHYLTNRVSFPVYQDTPSLNIWSTLDGKKDDILVYDRCGQLSYHARMPYSNLQYNIVQQTIQYTFYGYDPCNCNPTTPKPMTIEPSTELLTTILDDDNLLLDEEEAAETVDLHKETEGQSNEEEAEQDTGKEVEEQND</sequence>
<dbReference type="EMBL" id="JAIZAY010000006">
    <property type="protein sequence ID" value="KAJ8040422.1"/>
    <property type="molecule type" value="Genomic_DNA"/>
</dbReference>
<evidence type="ECO:0000256" key="3">
    <source>
        <dbReference type="ARBA" id="ARBA00022729"/>
    </source>
</evidence>
<dbReference type="Proteomes" id="UP001152320">
    <property type="component" value="Chromosome 6"/>
</dbReference>
<dbReference type="GO" id="GO:0008430">
    <property type="term" value="F:selenium binding"/>
    <property type="evidence" value="ECO:0007669"/>
    <property type="project" value="InterPro"/>
</dbReference>
<evidence type="ECO:0000313" key="8">
    <source>
        <dbReference type="EMBL" id="KAJ8040422.1"/>
    </source>
</evidence>
<keyword evidence="2" id="KW-0964">Secreted</keyword>
<feature type="compositionally biased region" description="Basic and acidic residues" evidence="6">
    <location>
        <begin position="153"/>
        <end position="163"/>
    </location>
</feature>
<dbReference type="PANTHER" id="PTHR10105">
    <property type="entry name" value="SELENOPROTEIN P"/>
    <property type="match status" value="1"/>
</dbReference>
<dbReference type="OrthoDB" id="6134775at2759"/>
<dbReference type="InterPro" id="IPR037941">
    <property type="entry name" value="SeP"/>
</dbReference>
<dbReference type="GO" id="GO:0001887">
    <property type="term" value="P:selenium compound metabolic process"/>
    <property type="evidence" value="ECO:0007669"/>
    <property type="project" value="TreeGrafter"/>
</dbReference>
<name>A0A9Q1H948_HOLLE</name>
<keyword evidence="5" id="KW-0325">Glycoprotein</keyword>
<evidence type="ECO:0000313" key="9">
    <source>
        <dbReference type="Proteomes" id="UP001152320"/>
    </source>
</evidence>
<dbReference type="AlphaFoldDB" id="A0A9Q1H948"/>
<dbReference type="InterPro" id="IPR007671">
    <property type="entry name" value="Selenoprotein-P_N"/>
</dbReference>
<evidence type="ECO:0000256" key="4">
    <source>
        <dbReference type="ARBA" id="ARBA00022933"/>
    </source>
</evidence>
<comment type="caution">
    <text evidence="8">The sequence shown here is derived from an EMBL/GenBank/DDBJ whole genome shotgun (WGS) entry which is preliminary data.</text>
</comment>
<feature type="domain" description="Selenoprotein P N-terminal" evidence="7">
    <location>
        <begin position="6"/>
        <end position="149"/>
    </location>
</feature>
<evidence type="ECO:0000256" key="5">
    <source>
        <dbReference type="ARBA" id="ARBA00023180"/>
    </source>
</evidence>
<accession>A0A9Q1H948</accession>
<protein>
    <submittedName>
        <fullName evidence="8">Selenoprotein P</fullName>
    </submittedName>
</protein>
<keyword evidence="4" id="KW-0712">Selenocysteine</keyword>
<evidence type="ECO:0000259" key="7">
    <source>
        <dbReference type="Pfam" id="PF04592"/>
    </source>
</evidence>
<reference evidence="8" key="1">
    <citation type="submission" date="2021-10" db="EMBL/GenBank/DDBJ databases">
        <title>Tropical sea cucumber genome reveals ecological adaptation and Cuvierian tubules defense mechanism.</title>
        <authorList>
            <person name="Chen T."/>
        </authorList>
    </citation>
    <scope>NUCLEOTIDE SEQUENCE</scope>
    <source>
        <strain evidence="8">Nanhai2018</strain>
        <tissue evidence="8">Muscle</tissue>
    </source>
</reference>
<evidence type="ECO:0000256" key="6">
    <source>
        <dbReference type="SAM" id="MobiDB-lite"/>
    </source>
</evidence>
<evidence type="ECO:0000256" key="1">
    <source>
        <dbReference type="ARBA" id="ARBA00004613"/>
    </source>
</evidence>
<dbReference type="PANTHER" id="PTHR10105:SF2">
    <property type="entry name" value="AGAP003297-PA"/>
    <property type="match status" value="1"/>
</dbReference>
<evidence type="ECO:0000256" key="2">
    <source>
        <dbReference type="ARBA" id="ARBA00022525"/>
    </source>
</evidence>
<proteinExistence type="predicted"/>
<dbReference type="GO" id="GO:0005576">
    <property type="term" value="C:extracellular region"/>
    <property type="evidence" value="ECO:0007669"/>
    <property type="project" value="UniProtKB-SubCell"/>
</dbReference>
<keyword evidence="9" id="KW-1185">Reference proteome</keyword>
<dbReference type="Pfam" id="PF04592">
    <property type="entry name" value="SelP_N"/>
    <property type="match status" value="1"/>
</dbReference>
<organism evidence="8 9">
    <name type="scientific">Holothuria leucospilota</name>
    <name type="common">Black long sea cucumber</name>
    <name type="synonym">Mertensiothuria leucospilota</name>
    <dbReference type="NCBI Taxonomy" id="206669"/>
    <lineage>
        <taxon>Eukaryota</taxon>
        <taxon>Metazoa</taxon>
        <taxon>Echinodermata</taxon>
        <taxon>Eleutherozoa</taxon>
        <taxon>Echinozoa</taxon>
        <taxon>Holothuroidea</taxon>
        <taxon>Aspidochirotacea</taxon>
        <taxon>Aspidochirotida</taxon>
        <taxon>Holothuriidae</taxon>
        <taxon>Holothuria</taxon>
    </lineage>
</organism>
<feature type="region of interest" description="Disordered" evidence="6">
    <location>
        <begin position="129"/>
        <end position="163"/>
    </location>
</feature>
<keyword evidence="3" id="KW-0732">Signal</keyword>